<keyword evidence="2" id="KW-1133">Transmembrane helix</keyword>
<evidence type="ECO:0000256" key="2">
    <source>
        <dbReference type="SAM" id="Phobius"/>
    </source>
</evidence>
<dbReference type="Proteomes" id="UP001054945">
    <property type="component" value="Unassembled WGS sequence"/>
</dbReference>
<gene>
    <name evidence="3" type="ORF">CEXT_438411</name>
</gene>
<comment type="caution">
    <text evidence="3">The sequence shown here is derived from an EMBL/GenBank/DDBJ whole genome shotgun (WGS) entry which is preliminary data.</text>
</comment>
<organism evidence="3 4">
    <name type="scientific">Caerostris extrusa</name>
    <name type="common">Bark spider</name>
    <name type="synonym">Caerostris bankana</name>
    <dbReference type="NCBI Taxonomy" id="172846"/>
    <lineage>
        <taxon>Eukaryota</taxon>
        <taxon>Metazoa</taxon>
        <taxon>Ecdysozoa</taxon>
        <taxon>Arthropoda</taxon>
        <taxon>Chelicerata</taxon>
        <taxon>Arachnida</taxon>
        <taxon>Araneae</taxon>
        <taxon>Araneomorphae</taxon>
        <taxon>Entelegynae</taxon>
        <taxon>Araneoidea</taxon>
        <taxon>Araneidae</taxon>
        <taxon>Caerostris</taxon>
    </lineage>
</organism>
<keyword evidence="2" id="KW-0472">Membrane</keyword>
<protein>
    <submittedName>
        <fullName evidence="3">Uncharacterized protein</fullName>
    </submittedName>
</protein>
<accession>A0AAV4SZ33</accession>
<dbReference type="AlphaFoldDB" id="A0AAV4SZ33"/>
<keyword evidence="4" id="KW-1185">Reference proteome</keyword>
<feature type="transmembrane region" description="Helical" evidence="2">
    <location>
        <begin position="37"/>
        <end position="57"/>
    </location>
</feature>
<dbReference type="EMBL" id="BPLR01010296">
    <property type="protein sequence ID" value="GIY38391.1"/>
    <property type="molecule type" value="Genomic_DNA"/>
</dbReference>
<sequence length="102" mass="11661">MSVKNSFQRKFPDHQLEKKSSSATTIRLLSGFSEMALLAQLVAAFVDNISVLHLFIVRTKEPIRFRKDNAACCPAEKIRFITKGIRALSCRHQDIHKRVYVS</sequence>
<feature type="region of interest" description="Disordered" evidence="1">
    <location>
        <begin position="1"/>
        <end position="20"/>
    </location>
</feature>
<evidence type="ECO:0000256" key="1">
    <source>
        <dbReference type="SAM" id="MobiDB-lite"/>
    </source>
</evidence>
<evidence type="ECO:0000313" key="4">
    <source>
        <dbReference type="Proteomes" id="UP001054945"/>
    </source>
</evidence>
<keyword evidence="2" id="KW-0812">Transmembrane</keyword>
<evidence type="ECO:0000313" key="3">
    <source>
        <dbReference type="EMBL" id="GIY38391.1"/>
    </source>
</evidence>
<name>A0AAV4SZ33_CAEEX</name>
<feature type="compositionally biased region" description="Basic and acidic residues" evidence="1">
    <location>
        <begin position="10"/>
        <end position="20"/>
    </location>
</feature>
<proteinExistence type="predicted"/>
<reference evidence="3 4" key="1">
    <citation type="submission" date="2021-06" db="EMBL/GenBank/DDBJ databases">
        <title>Caerostris extrusa draft genome.</title>
        <authorList>
            <person name="Kono N."/>
            <person name="Arakawa K."/>
        </authorList>
    </citation>
    <scope>NUCLEOTIDE SEQUENCE [LARGE SCALE GENOMIC DNA]</scope>
</reference>